<keyword evidence="1 3" id="KW-0238">DNA-binding</keyword>
<dbReference type="Proteomes" id="UP000050360">
    <property type="component" value="Unassembled WGS sequence"/>
</dbReference>
<dbReference type="InterPro" id="IPR010095">
    <property type="entry name" value="Cas12f1-like_TNB"/>
</dbReference>
<proteinExistence type="predicted"/>
<dbReference type="AlphaFoldDB" id="A0A0P8A777"/>
<comment type="caution">
    <text evidence="3">The sequence shown here is derived from an EMBL/GenBank/DDBJ whole genome shotgun (WGS) entry which is preliminary data.</text>
</comment>
<name>A0A0P8A777_9EURY</name>
<evidence type="ECO:0000313" key="4">
    <source>
        <dbReference type="Proteomes" id="UP000050360"/>
    </source>
</evidence>
<evidence type="ECO:0000256" key="1">
    <source>
        <dbReference type="ARBA" id="ARBA00023125"/>
    </source>
</evidence>
<dbReference type="Pfam" id="PF07282">
    <property type="entry name" value="Cas12f1-like_TNB"/>
    <property type="match status" value="1"/>
</dbReference>
<evidence type="ECO:0000259" key="2">
    <source>
        <dbReference type="Pfam" id="PF07282"/>
    </source>
</evidence>
<dbReference type="GO" id="GO:0003677">
    <property type="term" value="F:DNA binding"/>
    <property type="evidence" value="ECO:0007669"/>
    <property type="project" value="UniProtKB-KW"/>
</dbReference>
<organism evidence="3 4">
    <name type="scientific">Candidatus Methanoperedens nitratireducens</name>
    <dbReference type="NCBI Taxonomy" id="1392998"/>
    <lineage>
        <taxon>Archaea</taxon>
        <taxon>Methanobacteriati</taxon>
        <taxon>Methanobacteriota</taxon>
        <taxon>Stenosarchaea group</taxon>
        <taxon>Methanomicrobia</taxon>
        <taxon>Methanosarcinales</taxon>
        <taxon>ANME-2 cluster</taxon>
        <taxon>Candidatus Methanoperedentaceae</taxon>
        <taxon>Candidatus Methanoperedens</taxon>
    </lineage>
</organism>
<evidence type="ECO:0000313" key="3">
    <source>
        <dbReference type="EMBL" id="KPQ43964.1"/>
    </source>
</evidence>
<dbReference type="EMBL" id="LKCM01000118">
    <property type="protein sequence ID" value="KPQ43964.1"/>
    <property type="molecule type" value="Genomic_DNA"/>
</dbReference>
<gene>
    <name evidence="3" type="ORF">MPEBLZ_01432</name>
</gene>
<sequence>MLSLCLPGRRGSGDHAIRCREEAYPASNNTFTLLGSSISIISALSMAGKTLRKCIILNILELTSTKQDIIDNLFSEYLHVLNTTLDKLPSARSSLELHHLTYSTIRESSFLPSDIVEEARKDVWAKRKTIKNGFKKCSIRLNKRWFRFVNTDRGNPCFKITYSPKKTVSIPVRLNAHWNRLNSFLAGGWMFDNISLLNGNRIAVILEKISLPAVNNRRYILGVDVGSSTLAAVTVYDTQERKVVKQLYLGQDMAERQNWYLERRAMLQHLTKKGSDKDNARKHLRKLKHDQSSFVNTRSGQVSKEIMKLAQEYEASVAIENLNLRAKKKINKSSGEKKINRKARKKINRIPFGKLRDYLKSNCEKSKTPLDMIDAYHTSKWCPYCGSVNPGHDRSNYALYTCKTCGITVNSDRKSSLAVAVKSLLERNINQALTKPDSFQISWRRPPVTVVGLFRPCPSEARLSCAVHDIKPADGMPRT</sequence>
<protein>
    <submittedName>
        <fullName evidence="3">Putative transposase DNA-binding domain protein</fullName>
    </submittedName>
</protein>
<reference evidence="3 4" key="1">
    <citation type="submission" date="2015-09" db="EMBL/GenBank/DDBJ databases">
        <title>A metagenomics-based metabolic model of nitrate-dependent anaerobic oxidation of methane by Methanoperedens-like archaea.</title>
        <authorList>
            <person name="Arshad A."/>
            <person name="Speth D.R."/>
            <person name="De Graaf R.M."/>
            <person name="Op Den Camp H.J."/>
            <person name="Jetten M.S."/>
            <person name="Welte C.U."/>
        </authorList>
    </citation>
    <scope>NUCLEOTIDE SEQUENCE [LARGE SCALE GENOMIC DNA]</scope>
</reference>
<feature type="domain" description="Cas12f1-like TNB" evidence="2">
    <location>
        <begin position="352"/>
        <end position="416"/>
    </location>
</feature>
<accession>A0A0P8A777</accession>